<reference evidence="7" key="1">
    <citation type="journal article" date="2023" name="Mol. Phylogenet. Evol.">
        <title>Genome-scale phylogeny and comparative genomics of the fungal order Sordariales.</title>
        <authorList>
            <person name="Hensen N."/>
            <person name="Bonometti L."/>
            <person name="Westerberg I."/>
            <person name="Brannstrom I.O."/>
            <person name="Guillou S."/>
            <person name="Cros-Aarteil S."/>
            <person name="Calhoun S."/>
            <person name="Haridas S."/>
            <person name="Kuo A."/>
            <person name="Mondo S."/>
            <person name="Pangilinan J."/>
            <person name="Riley R."/>
            <person name="LaButti K."/>
            <person name="Andreopoulos B."/>
            <person name="Lipzen A."/>
            <person name="Chen C."/>
            <person name="Yan M."/>
            <person name="Daum C."/>
            <person name="Ng V."/>
            <person name="Clum A."/>
            <person name="Steindorff A."/>
            <person name="Ohm R.A."/>
            <person name="Martin F."/>
            <person name="Silar P."/>
            <person name="Natvig D.O."/>
            <person name="Lalanne C."/>
            <person name="Gautier V."/>
            <person name="Ament-Velasquez S.L."/>
            <person name="Kruys A."/>
            <person name="Hutchinson M.I."/>
            <person name="Powell A.J."/>
            <person name="Barry K."/>
            <person name="Miller A.N."/>
            <person name="Grigoriev I.V."/>
            <person name="Debuchy R."/>
            <person name="Gladieux P."/>
            <person name="Hiltunen Thoren M."/>
            <person name="Johannesson H."/>
        </authorList>
    </citation>
    <scope>NUCLEOTIDE SEQUENCE</scope>
    <source>
        <strain evidence="7">CBS 958.72</strain>
    </source>
</reference>
<keyword evidence="2 6" id="KW-0812">Transmembrane</keyword>
<feature type="compositionally biased region" description="Basic residues" evidence="5">
    <location>
        <begin position="655"/>
        <end position="664"/>
    </location>
</feature>
<reference evidence="7" key="2">
    <citation type="submission" date="2023-06" db="EMBL/GenBank/DDBJ databases">
        <authorList>
            <consortium name="Lawrence Berkeley National Laboratory"/>
            <person name="Haridas S."/>
            <person name="Hensen N."/>
            <person name="Bonometti L."/>
            <person name="Westerberg I."/>
            <person name="Brannstrom I.O."/>
            <person name="Guillou S."/>
            <person name="Cros-Aarteil S."/>
            <person name="Calhoun S."/>
            <person name="Kuo A."/>
            <person name="Mondo S."/>
            <person name="Pangilinan J."/>
            <person name="Riley R."/>
            <person name="Labutti K."/>
            <person name="Andreopoulos B."/>
            <person name="Lipzen A."/>
            <person name="Chen C."/>
            <person name="Yanf M."/>
            <person name="Daum C."/>
            <person name="Ng V."/>
            <person name="Clum A."/>
            <person name="Steindorff A."/>
            <person name="Ohm R."/>
            <person name="Martin F."/>
            <person name="Silar P."/>
            <person name="Natvig D."/>
            <person name="Lalanne C."/>
            <person name="Gautier V."/>
            <person name="Ament-Velasquez S.L."/>
            <person name="Kruys A."/>
            <person name="Hutchinson M.I."/>
            <person name="Powell A.J."/>
            <person name="Barry K."/>
            <person name="Miller A.N."/>
            <person name="Grigoriev I.V."/>
            <person name="Debuchy R."/>
            <person name="Gladieux P."/>
            <person name="Thoren M.H."/>
            <person name="Johannesson H."/>
        </authorList>
    </citation>
    <scope>NUCLEOTIDE SEQUENCE</scope>
    <source>
        <strain evidence="7">CBS 958.72</strain>
    </source>
</reference>
<evidence type="ECO:0000256" key="4">
    <source>
        <dbReference type="ARBA" id="ARBA00023136"/>
    </source>
</evidence>
<feature type="compositionally biased region" description="Basic and acidic residues" evidence="5">
    <location>
        <begin position="458"/>
        <end position="467"/>
    </location>
</feature>
<comment type="caution">
    <text evidence="7">The sequence shown here is derived from an EMBL/GenBank/DDBJ whole genome shotgun (WGS) entry which is preliminary data.</text>
</comment>
<feature type="transmembrane region" description="Helical" evidence="6">
    <location>
        <begin position="399"/>
        <end position="417"/>
    </location>
</feature>
<feature type="transmembrane region" description="Helical" evidence="6">
    <location>
        <begin position="368"/>
        <end position="387"/>
    </location>
</feature>
<dbReference type="GO" id="GO:0016020">
    <property type="term" value="C:membrane"/>
    <property type="evidence" value="ECO:0007669"/>
    <property type="project" value="UniProtKB-SubCell"/>
</dbReference>
<dbReference type="SUPFAM" id="SSF103481">
    <property type="entry name" value="Multidrug resistance efflux transporter EmrE"/>
    <property type="match status" value="1"/>
</dbReference>
<dbReference type="GO" id="GO:0015095">
    <property type="term" value="F:magnesium ion transmembrane transporter activity"/>
    <property type="evidence" value="ECO:0007669"/>
    <property type="project" value="InterPro"/>
</dbReference>
<feature type="region of interest" description="Disordered" evidence="5">
    <location>
        <begin position="440"/>
        <end position="476"/>
    </location>
</feature>
<feature type="compositionally biased region" description="Basic and acidic residues" evidence="5">
    <location>
        <begin position="119"/>
        <end position="136"/>
    </location>
</feature>
<feature type="transmembrane region" description="Helical" evidence="6">
    <location>
        <begin position="328"/>
        <end position="347"/>
    </location>
</feature>
<feature type="region of interest" description="Disordered" evidence="5">
    <location>
        <begin position="587"/>
        <end position="629"/>
    </location>
</feature>
<dbReference type="InterPro" id="IPR037185">
    <property type="entry name" value="EmrE-like"/>
</dbReference>
<name>A0AAE0NF15_9PEZI</name>
<dbReference type="EMBL" id="JAULSN010000002">
    <property type="protein sequence ID" value="KAK3380308.1"/>
    <property type="molecule type" value="Genomic_DNA"/>
</dbReference>
<feature type="region of interest" description="Disordered" evidence="5">
    <location>
        <begin position="731"/>
        <end position="755"/>
    </location>
</feature>
<gene>
    <name evidence="7" type="ORF">B0T24DRAFT_522890</name>
</gene>
<comment type="subcellular location">
    <subcellularLocation>
        <location evidence="1">Membrane</location>
        <topology evidence="1">Multi-pass membrane protein</topology>
    </subcellularLocation>
</comment>
<dbReference type="AlphaFoldDB" id="A0AAE0NF15"/>
<accession>A0AAE0NF15</accession>
<dbReference type="Pfam" id="PF05653">
    <property type="entry name" value="Mg_trans_NIPA"/>
    <property type="match status" value="1"/>
</dbReference>
<evidence type="ECO:0000256" key="2">
    <source>
        <dbReference type="ARBA" id="ARBA00022692"/>
    </source>
</evidence>
<feature type="transmembrane region" description="Helical" evidence="6">
    <location>
        <begin position="274"/>
        <end position="292"/>
    </location>
</feature>
<sequence length="755" mass="81637">MRDLADWLPIAVTPSHGGHDDKDLQNWSSLIGIITAICGNVLIALALNVQRYAHIRLHRQRAQVRERARQALKNAKSQAAAAAAASGYGAARTNGSLLPAKTPRPRDPRDDDDDDADHDNERNYRNSYHDQYRGDSFDASETDPLTPSPQSADLHWAGYLADEEEGDGKTEVTSTYLKSPYWWLGQVLIGVGEMGNFLAYGFAPASIVSPLGVVALVSNCIIAPLFFKEAFRARDFWGVIVAVMGAVTVVLSANQQETKLGPHEVWEAITTLEFEVYMGVSIAMIVFLMWLSPRYGNRTILIDLGLVGLLGIYTALATKGVSSMLSSMLLGAFATPVTYVLLLILIATAGMQIQYINKALQRFDSTQVIPIQFVFFTLFVIIGSAVLYRDFERTTRRQAVKFIGGCLLTFFGVFLITSGRARPDEEEDSLSDEEGIEETIGLAEQGPTSHSAPRHSSRRDSESETSRRSSRASRVSFKEAAAINKPLAALSGSGFPTLRTPLSSASAPKQPLSGESGETAPFLENAWKDNPPAAPGQHQQHPGLGSHATSSDTVTTVLTVPVSDGELAHQPGLVIPSQNQLQIPAIITTGGGGTSPTPQSERPVTPRGPLAHPSPRPHSHHYGGTMISPSPFSSTLSAVVADKLLGHDSGSPTMRKVRSRRSRPGLRNSLFVPQDEIEDEYYDYEDLEGTSAVERRASNRSDSYGDGGWTDDEDAAKRGFRGRARSLSHTLGGLFGVKRPRRDAAPLLGGGGQPG</sequence>
<evidence type="ECO:0000313" key="8">
    <source>
        <dbReference type="Proteomes" id="UP001287356"/>
    </source>
</evidence>
<evidence type="ECO:0000313" key="7">
    <source>
        <dbReference type="EMBL" id="KAK3380308.1"/>
    </source>
</evidence>
<feature type="region of interest" description="Disordered" evidence="5">
    <location>
        <begin position="501"/>
        <end position="551"/>
    </location>
</feature>
<feature type="transmembrane region" description="Helical" evidence="6">
    <location>
        <begin position="207"/>
        <end position="227"/>
    </location>
</feature>
<evidence type="ECO:0000256" key="5">
    <source>
        <dbReference type="SAM" id="MobiDB-lite"/>
    </source>
</evidence>
<feature type="transmembrane region" description="Helical" evidence="6">
    <location>
        <begin position="236"/>
        <end position="254"/>
    </location>
</feature>
<feature type="region of interest" description="Disordered" evidence="5">
    <location>
        <begin position="690"/>
        <end position="717"/>
    </location>
</feature>
<keyword evidence="3 6" id="KW-1133">Transmembrane helix</keyword>
<dbReference type="InterPro" id="IPR008521">
    <property type="entry name" value="Mg_trans_NIPA"/>
</dbReference>
<feature type="region of interest" description="Disordered" evidence="5">
    <location>
        <begin position="92"/>
        <end position="151"/>
    </location>
</feature>
<feature type="region of interest" description="Disordered" evidence="5">
    <location>
        <begin position="646"/>
        <end position="668"/>
    </location>
</feature>
<evidence type="ECO:0000256" key="6">
    <source>
        <dbReference type="SAM" id="Phobius"/>
    </source>
</evidence>
<evidence type="ECO:0000256" key="1">
    <source>
        <dbReference type="ARBA" id="ARBA00004141"/>
    </source>
</evidence>
<keyword evidence="4 6" id="KW-0472">Membrane</keyword>
<dbReference type="PANTHER" id="PTHR12570">
    <property type="match status" value="1"/>
</dbReference>
<feature type="transmembrane region" description="Helical" evidence="6">
    <location>
        <begin position="299"/>
        <end position="316"/>
    </location>
</feature>
<keyword evidence="8" id="KW-1185">Reference proteome</keyword>
<feature type="transmembrane region" description="Helical" evidence="6">
    <location>
        <begin position="27"/>
        <end position="49"/>
    </location>
</feature>
<organism evidence="7 8">
    <name type="scientific">Lasiosphaeria ovina</name>
    <dbReference type="NCBI Taxonomy" id="92902"/>
    <lineage>
        <taxon>Eukaryota</taxon>
        <taxon>Fungi</taxon>
        <taxon>Dikarya</taxon>
        <taxon>Ascomycota</taxon>
        <taxon>Pezizomycotina</taxon>
        <taxon>Sordariomycetes</taxon>
        <taxon>Sordariomycetidae</taxon>
        <taxon>Sordariales</taxon>
        <taxon>Lasiosphaeriaceae</taxon>
        <taxon>Lasiosphaeria</taxon>
    </lineage>
</organism>
<feature type="compositionally biased region" description="Low complexity" evidence="5">
    <location>
        <begin position="535"/>
        <end position="551"/>
    </location>
</feature>
<evidence type="ECO:0000256" key="3">
    <source>
        <dbReference type="ARBA" id="ARBA00022989"/>
    </source>
</evidence>
<dbReference type="PANTHER" id="PTHR12570:SF65">
    <property type="entry name" value="MAGNESIUM TRANSPORTER NIPA9-RELATED"/>
    <property type="match status" value="1"/>
</dbReference>
<protein>
    <submittedName>
        <fullName evidence="7">Magnesium transporter NIPA-domain-containing protein</fullName>
    </submittedName>
</protein>
<proteinExistence type="predicted"/>
<dbReference type="Proteomes" id="UP001287356">
    <property type="component" value="Unassembled WGS sequence"/>
</dbReference>